<dbReference type="Gene3D" id="3.40.190.10">
    <property type="entry name" value="Periplasmic binding protein-like II"/>
    <property type="match status" value="2"/>
</dbReference>
<dbReference type="PANTHER" id="PTHR43649">
    <property type="entry name" value="ARABINOSE-BINDING PROTEIN-RELATED"/>
    <property type="match status" value="1"/>
</dbReference>
<dbReference type="OrthoDB" id="9780991at2"/>
<organism evidence="2 3">
    <name type="scientific">Jiangella aurantiaca</name>
    <dbReference type="NCBI Taxonomy" id="2530373"/>
    <lineage>
        <taxon>Bacteria</taxon>
        <taxon>Bacillati</taxon>
        <taxon>Actinomycetota</taxon>
        <taxon>Actinomycetes</taxon>
        <taxon>Jiangellales</taxon>
        <taxon>Jiangellaceae</taxon>
        <taxon>Jiangella</taxon>
    </lineage>
</organism>
<accession>A0A4R5AE83</accession>
<evidence type="ECO:0000313" key="2">
    <source>
        <dbReference type="EMBL" id="TDD70651.1"/>
    </source>
</evidence>
<sequence>MSPVFRGEQKPVNRSGLTNNAHDHDGVAHYQRPDPSRRHRRTEKSMRRRVTLCVMSGIAAATMVLTACGSGDGAAGGNAPGGETLRVWFPGNLSNEIEWVENELVPAFEGEHDIDVQVEFVDWGDLSTRLSTAFAGGTAPDVFGHGTAATAGFAANGRVIALDDYLADLPAEDIADMTFLDHGKIDGQQFIMPLRGFGYLLAYRTDLFEEAGLDPFASPQTWDDLRAAAEQLTVRDGDRIERAGVILPADNPTSMTQAFATFLFQAGGSFLDESGAKVTWNSPEGKEALNFLTELYAGPDAVADGLGEPTSGAGAQHPLVTGRAAMSLIDDATLKSIYEQAPDVAESIQVSAPLGEAVTASFGGAGNGLFISADSKMQDEAWAFIEFLLEPENAKAYVEVVGGIPARSSLAEDPDIAATPYLKPYVDAVAQFRGNPNVELWTQLRDILSAQVERALRGVTSADEALDASAAEATALLEQG</sequence>
<reference evidence="2 3" key="1">
    <citation type="submission" date="2019-02" db="EMBL/GenBank/DDBJ databases">
        <title>Draft genome sequences of novel Actinobacteria.</title>
        <authorList>
            <person name="Sahin N."/>
            <person name="Ay H."/>
            <person name="Saygin H."/>
        </authorList>
    </citation>
    <scope>NUCLEOTIDE SEQUENCE [LARGE SCALE GENOMIC DNA]</scope>
    <source>
        <strain evidence="2 3">8K307</strain>
    </source>
</reference>
<dbReference type="InterPro" id="IPR006059">
    <property type="entry name" value="SBP"/>
</dbReference>
<feature type="region of interest" description="Disordered" evidence="1">
    <location>
        <begin position="1"/>
        <end position="46"/>
    </location>
</feature>
<dbReference type="PANTHER" id="PTHR43649:SF12">
    <property type="entry name" value="DIACETYLCHITOBIOSE BINDING PROTEIN DASA"/>
    <property type="match status" value="1"/>
</dbReference>
<comment type="caution">
    <text evidence="2">The sequence shown here is derived from an EMBL/GenBank/DDBJ whole genome shotgun (WGS) entry which is preliminary data.</text>
</comment>
<dbReference type="CDD" id="cd14748">
    <property type="entry name" value="PBP2_UgpB"/>
    <property type="match status" value="1"/>
</dbReference>
<protein>
    <submittedName>
        <fullName evidence="2">ABC transporter substrate-binding protein</fullName>
    </submittedName>
</protein>
<keyword evidence="3" id="KW-1185">Reference proteome</keyword>
<name>A0A4R5AE83_9ACTN</name>
<gene>
    <name evidence="2" type="ORF">E1262_08295</name>
</gene>
<feature type="compositionally biased region" description="Basic and acidic residues" evidence="1">
    <location>
        <begin position="21"/>
        <end position="36"/>
    </location>
</feature>
<evidence type="ECO:0000313" key="3">
    <source>
        <dbReference type="Proteomes" id="UP000295217"/>
    </source>
</evidence>
<proteinExistence type="predicted"/>
<dbReference type="Proteomes" id="UP000295217">
    <property type="component" value="Unassembled WGS sequence"/>
</dbReference>
<dbReference type="EMBL" id="SMLB01000008">
    <property type="protein sequence ID" value="TDD70651.1"/>
    <property type="molecule type" value="Genomic_DNA"/>
</dbReference>
<feature type="compositionally biased region" description="Basic residues" evidence="1">
    <location>
        <begin position="37"/>
        <end position="46"/>
    </location>
</feature>
<dbReference type="Pfam" id="PF01547">
    <property type="entry name" value="SBP_bac_1"/>
    <property type="match status" value="1"/>
</dbReference>
<evidence type="ECO:0000256" key="1">
    <source>
        <dbReference type="SAM" id="MobiDB-lite"/>
    </source>
</evidence>
<dbReference type="InterPro" id="IPR050490">
    <property type="entry name" value="Bact_solute-bd_prot1"/>
</dbReference>
<dbReference type="SUPFAM" id="SSF53850">
    <property type="entry name" value="Periplasmic binding protein-like II"/>
    <property type="match status" value="1"/>
</dbReference>
<dbReference type="AlphaFoldDB" id="A0A4R5AE83"/>